<reference evidence="2" key="1">
    <citation type="journal article" date="2020" name="Stud. Mycol.">
        <title>101 Dothideomycetes genomes: a test case for predicting lifestyles and emergence of pathogens.</title>
        <authorList>
            <person name="Haridas S."/>
            <person name="Albert R."/>
            <person name="Binder M."/>
            <person name="Bloem J."/>
            <person name="Labutti K."/>
            <person name="Salamov A."/>
            <person name="Andreopoulos B."/>
            <person name="Baker S."/>
            <person name="Barry K."/>
            <person name="Bills G."/>
            <person name="Bluhm B."/>
            <person name="Cannon C."/>
            <person name="Castanera R."/>
            <person name="Culley D."/>
            <person name="Daum C."/>
            <person name="Ezra D."/>
            <person name="Gonzalez J."/>
            <person name="Henrissat B."/>
            <person name="Kuo A."/>
            <person name="Liang C."/>
            <person name="Lipzen A."/>
            <person name="Lutzoni F."/>
            <person name="Magnuson J."/>
            <person name="Mondo S."/>
            <person name="Nolan M."/>
            <person name="Ohm R."/>
            <person name="Pangilinan J."/>
            <person name="Park H.-J."/>
            <person name="Ramirez L."/>
            <person name="Alfaro M."/>
            <person name="Sun H."/>
            <person name="Tritt A."/>
            <person name="Yoshinaga Y."/>
            <person name="Zwiers L.-H."/>
            <person name="Turgeon B."/>
            <person name="Goodwin S."/>
            <person name="Spatafora J."/>
            <person name="Crous P."/>
            <person name="Grigoriev I."/>
        </authorList>
    </citation>
    <scope>NUCLEOTIDE SEQUENCE</scope>
    <source>
        <strain evidence="2">CBS 122368</strain>
    </source>
</reference>
<keyword evidence="1" id="KW-0732">Signal</keyword>
<accession>A0A6A6IJ00</accession>
<dbReference type="GO" id="GO:0004252">
    <property type="term" value="F:serine-type endopeptidase activity"/>
    <property type="evidence" value="ECO:0007669"/>
    <property type="project" value="InterPro"/>
</dbReference>
<dbReference type="Pfam" id="PF14269">
    <property type="entry name" value="Arylsulfotran_2"/>
    <property type="match status" value="1"/>
</dbReference>
<dbReference type="AlphaFoldDB" id="A0A6A6IJ00"/>
<dbReference type="PANTHER" id="PTHR35340">
    <property type="entry name" value="PQQ ENZYME REPEAT PROTEIN-RELATED"/>
    <property type="match status" value="1"/>
</dbReference>
<evidence type="ECO:0000313" key="2">
    <source>
        <dbReference type="EMBL" id="KAF2250157.1"/>
    </source>
</evidence>
<dbReference type="InterPro" id="IPR036852">
    <property type="entry name" value="Peptidase_S8/S53_dom_sf"/>
</dbReference>
<keyword evidence="3" id="KW-1185">Reference proteome</keyword>
<gene>
    <name evidence="2" type="ORF">BU26DRAFT_518597</name>
</gene>
<dbReference type="GeneID" id="54582183"/>
<dbReference type="PANTHER" id="PTHR35340:SF6">
    <property type="entry name" value="ASST-DOMAIN-CONTAINING PROTEIN"/>
    <property type="match status" value="1"/>
</dbReference>
<dbReference type="InterPro" id="IPR039535">
    <property type="entry name" value="ASST-like"/>
</dbReference>
<evidence type="ECO:0000256" key="1">
    <source>
        <dbReference type="SAM" id="SignalP"/>
    </source>
</evidence>
<organism evidence="2 3">
    <name type="scientific">Trematosphaeria pertusa</name>
    <dbReference type="NCBI Taxonomy" id="390896"/>
    <lineage>
        <taxon>Eukaryota</taxon>
        <taxon>Fungi</taxon>
        <taxon>Dikarya</taxon>
        <taxon>Ascomycota</taxon>
        <taxon>Pezizomycotina</taxon>
        <taxon>Dothideomycetes</taxon>
        <taxon>Pleosporomycetidae</taxon>
        <taxon>Pleosporales</taxon>
        <taxon>Massarineae</taxon>
        <taxon>Trematosphaeriaceae</taxon>
        <taxon>Trematosphaeria</taxon>
    </lineage>
</organism>
<dbReference type="Proteomes" id="UP000800094">
    <property type="component" value="Unassembled WGS sequence"/>
</dbReference>
<dbReference type="OrthoDB" id="5427350at2759"/>
<proteinExistence type="predicted"/>
<dbReference type="InterPro" id="IPR053143">
    <property type="entry name" value="Arylsulfate_ST"/>
</dbReference>
<feature type="chain" id="PRO_5025440146" description="ASST-domain-containing protein" evidence="1">
    <location>
        <begin position="19"/>
        <end position="536"/>
    </location>
</feature>
<dbReference type="EMBL" id="ML987194">
    <property type="protein sequence ID" value="KAF2250157.1"/>
    <property type="molecule type" value="Genomic_DNA"/>
</dbReference>
<name>A0A6A6IJ00_9PLEO</name>
<evidence type="ECO:0008006" key="4">
    <source>
        <dbReference type="Google" id="ProtNLM"/>
    </source>
</evidence>
<evidence type="ECO:0000313" key="3">
    <source>
        <dbReference type="Proteomes" id="UP000800094"/>
    </source>
</evidence>
<sequence length="536" mass="59020">MRSVNLCLTISAVSLAAAQSVPFFLGRSGGMYGLERRQSSTITWPYQTFVSEPDFLPPIPEVNKTKATAPGYQFLAQQGTDCAQQAAMIMTDDGELVWQSNPKSPFPATNFGPQTLNGKPVLVYNMAVGVPIVDSGALTYSIVQIFDDTYTLLHNVSVEDPTFVFAAGNWSSLIDSHEAYITARNTLVVPAYNITPWDLSPVGGPTDGWLMDSVFYEVTIPEGDILYTWRSSDWIAITDTFVDLDAVYGFGNATGWAWDYFHINSIQAWGEDGFILSARNTFDVLFVNKTTNSIEWRLRGNDGGDFALDEEGQFSWQHDVRLHEYDGELLLTMFDNKNTLTPPFVPSEGHLLALDLTAMTARIRGVYFDRNAIVAAQFAGSMQVDFTGEEEKYVVVGHGSQPVTEEYDLDGTLRMSWRFGPADPNAVAPGIANYRAFKSFWKGYPTTSPAVKACKTGNGTDIFVSWNGATEVTSWTVYAGQSEYDMAESISAPKTGFETKISLDAVATMVKVQAKGDVHDERFTAKTSMPVTAQDC</sequence>
<protein>
    <recommendedName>
        <fullName evidence="4">ASST-domain-containing protein</fullName>
    </recommendedName>
</protein>
<dbReference type="GO" id="GO:0006508">
    <property type="term" value="P:proteolysis"/>
    <property type="evidence" value="ECO:0007669"/>
    <property type="project" value="InterPro"/>
</dbReference>
<dbReference type="SUPFAM" id="SSF52743">
    <property type="entry name" value="Subtilisin-like"/>
    <property type="match status" value="1"/>
</dbReference>
<feature type="signal peptide" evidence="1">
    <location>
        <begin position="1"/>
        <end position="18"/>
    </location>
</feature>
<dbReference type="RefSeq" id="XP_033685161.1">
    <property type="nucleotide sequence ID" value="XM_033828853.1"/>
</dbReference>